<gene>
    <name evidence="4" type="ORF">D623_10020356</name>
</gene>
<dbReference type="Proteomes" id="UP000052978">
    <property type="component" value="Unassembled WGS sequence"/>
</dbReference>
<proteinExistence type="inferred from homology"/>
<dbReference type="GO" id="GO:1903566">
    <property type="term" value="P:positive regulation of protein localization to cilium"/>
    <property type="evidence" value="ECO:0007669"/>
    <property type="project" value="TreeGrafter"/>
</dbReference>
<evidence type="ECO:0000256" key="3">
    <source>
        <dbReference type="ARBA" id="ARBA00023054"/>
    </source>
</evidence>
<keyword evidence="5" id="KW-1185">Reference proteome</keyword>
<organism evidence="4 5">
    <name type="scientific">Myotis brandtii</name>
    <name type="common">Brandt's bat</name>
    <dbReference type="NCBI Taxonomy" id="109478"/>
    <lineage>
        <taxon>Eukaryota</taxon>
        <taxon>Metazoa</taxon>
        <taxon>Chordata</taxon>
        <taxon>Craniata</taxon>
        <taxon>Vertebrata</taxon>
        <taxon>Euteleostomi</taxon>
        <taxon>Mammalia</taxon>
        <taxon>Eutheria</taxon>
        <taxon>Laurasiatheria</taxon>
        <taxon>Chiroptera</taxon>
        <taxon>Yangochiroptera</taxon>
        <taxon>Vespertilionidae</taxon>
        <taxon>Myotis</taxon>
    </lineage>
</organism>
<dbReference type="PANTHER" id="PTHR31259:SF3">
    <property type="entry name" value="ENDOSOME-ASSOCIATED-TRAFFICKING REGULATOR 1"/>
    <property type="match status" value="1"/>
</dbReference>
<dbReference type="GO" id="GO:0030496">
    <property type="term" value="C:midbody"/>
    <property type="evidence" value="ECO:0007669"/>
    <property type="project" value="TreeGrafter"/>
</dbReference>
<evidence type="ECO:0000256" key="1">
    <source>
        <dbReference type="ARBA" id="ARBA00007791"/>
    </source>
</evidence>
<dbReference type="AlphaFoldDB" id="S7PGK6"/>
<name>S7PGK6_MYOBR</name>
<dbReference type="GO" id="GO:0036064">
    <property type="term" value="C:ciliary basal body"/>
    <property type="evidence" value="ECO:0007669"/>
    <property type="project" value="TreeGrafter"/>
</dbReference>
<evidence type="ECO:0000313" key="4">
    <source>
        <dbReference type="EMBL" id="EPQ09763.1"/>
    </source>
</evidence>
<reference evidence="4 5" key="1">
    <citation type="journal article" date="2013" name="Nat. Commun.">
        <title>Genome analysis reveals insights into physiology and longevity of the Brandt's bat Myotis brandtii.</title>
        <authorList>
            <person name="Seim I."/>
            <person name="Fang X."/>
            <person name="Xiong Z."/>
            <person name="Lobanov A.V."/>
            <person name="Huang Z."/>
            <person name="Ma S."/>
            <person name="Feng Y."/>
            <person name="Turanov A.A."/>
            <person name="Zhu Y."/>
            <person name="Lenz T.L."/>
            <person name="Gerashchenko M.V."/>
            <person name="Fan D."/>
            <person name="Hee Yim S."/>
            <person name="Yao X."/>
            <person name="Jordan D."/>
            <person name="Xiong Y."/>
            <person name="Ma Y."/>
            <person name="Lyapunov A.N."/>
            <person name="Chen G."/>
            <person name="Kulakova O.I."/>
            <person name="Sun Y."/>
            <person name="Lee S.G."/>
            <person name="Bronson R.T."/>
            <person name="Moskalev A.A."/>
            <person name="Sunyaev S.R."/>
            <person name="Zhang G."/>
            <person name="Krogh A."/>
            <person name="Wang J."/>
            <person name="Gladyshev V.N."/>
        </authorList>
    </citation>
    <scope>NUCLEOTIDE SEQUENCE [LARGE SCALE GENOMIC DNA]</scope>
</reference>
<dbReference type="GO" id="GO:0005769">
    <property type="term" value="C:early endosome"/>
    <property type="evidence" value="ECO:0007669"/>
    <property type="project" value="TreeGrafter"/>
</dbReference>
<keyword evidence="3" id="KW-0175">Coiled coil</keyword>
<dbReference type="GO" id="GO:0032465">
    <property type="term" value="P:regulation of cytokinesis"/>
    <property type="evidence" value="ECO:0007669"/>
    <property type="project" value="TreeGrafter"/>
</dbReference>
<dbReference type="EMBL" id="KE162837">
    <property type="protein sequence ID" value="EPQ09763.1"/>
    <property type="molecule type" value="Genomic_DNA"/>
</dbReference>
<dbReference type="GO" id="GO:0005813">
    <property type="term" value="C:centrosome"/>
    <property type="evidence" value="ECO:0007669"/>
    <property type="project" value="TreeGrafter"/>
</dbReference>
<dbReference type="PANTHER" id="PTHR31259">
    <property type="entry name" value="ENDOSOME-ASSOCIATED TRAFFICKING REGULATOR 1"/>
    <property type="match status" value="1"/>
</dbReference>
<accession>S7PGK6</accession>
<comment type="similarity">
    <text evidence="1">Belongs to the ENTR1 family.</text>
</comment>
<evidence type="ECO:0000313" key="5">
    <source>
        <dbReference type="Proteomes" id="UP000052978"/>
    </source>
</evidence>
<protein>
    <recommendedName>
        <fullName evidence="2">Endosome-associated-trafficking regulator 1</fullName>
    </recommendedName>
</protein>
<evidence type="ECO:0000256" key="2">
    <source>
        <dbReference type="ARBA" id="ARBA00016007"/>
    </source>
</evidence>
<dbReference type="InterPro" id="IPR026757">
    <property type="entry name" value="ENTR1"/>
</dbReference>
<dbReference type="GO" id="GO:0045724">
    <property type="term" value="P:positive regulation of cilium assembly"/>
    <property type="evidence" value="ECO:0007669"/>
    <property type="project" value="TreeGrafter"/>
</dbReference>
<dbReference type="GO" id="GO:0055037">
    <property type="term" value="C:recycling endosome"/>
    <property type="evidence" value="ECO:0007669"/>
    <property type="project" value="TreeGrafter"/>
</dbReference>
<sequence length="165" mass="18720">MVRMFEWKLEAKMIKEESDYHNLESMVQQVEQNLELMTKCAVKVESHVMKQTKHKLAPGTGLKLQAQKQPCLGQGTSMMVVKQNRDLALQNLSMFVNNRHSSIKQLVSGAQTLNLVAEILKSIDRISEIKEDGRRSLEKLLARSSVYILQSPLTGFENAFVSVNM</sequence>